<keyword evidence="3" id="KW-1185">Reference proteome</keyword>
<feature type="compositionally biased region" description="Basic residues" evidence="1">
    <location>
        <begin position="205"/>
        <end position="219"/>
    </location>
</feature>
<dbReference type="InterPro" id="IPR040687">
    <property type="entry name" value="DUF5586"/>
</dbReference>
<feature type="compositionally biased region" description="Polar residues" evidence="1">
    <location>
        <begin position="413"/>
        <end position="423"/>
    </location>
</feature>
<dbReference type="InParanoid" id="W5M9M2"/>
<dbReference type="GeneTree" id="ENSGT00390000005870"/>
<feature type="compositionally biased region" description="Basic and acidic residues" evidence="1">
    <location>
        <begin position="52"/>
        <end position="62"/>
    </location>
</feature>
<feature type="region of interest" description="Disordered" evidence="1">
    <location>
        <begin position="46"/>
        <end position="104"/>
    </location>
</feature>
<organism evidence="2 3">
    <name type="scientific">Lepisosteus oculatus</name>
    <name type="common">Spotted gar</name>
    <dbReference type="NCBI Taxonomy" id="7918"/>
    <lineage>
        <taxon>Eukaryota</taxon>
        <taxon>Metazoa</taxon>
        <taxon>Chordata</taxon>
        <taxon>Craniata</taxon>
        <taxon>Vertebrata</taxon>
        <taxon>Euteleostomi</taxon>
        <taxon>Actinopterygii</taxon>
        <taxon>Neopterygii</taxon>
        <taxon>Holostei</taxon>
        <taxon>Semionotiformes</taxon>
        <taxon>Lepisosteidae</taxon>
        <taxon>Lepisosteus</taxon>
    </lineage>
</organism>
<feature type="compositionally biased region" description="Polar residues" evidence="1">
    <location>
        <begin position="453"/>
        <end position="503"/>
    </location>
</feature>
<reference evidence="2" key="3">
    <citation type="submission" date="2025-09" db="UniProtKB">
        <authorList>
            <consortium name="Ensembl"/>
        </authorList>
    </citation>
    <scope>IDENTIFICATION</scope>
</reference>
<dbReference type="EMBL" id="AHAT01004359">
    <property type="status" value="NOT_ANNOTATED_CDS"/>
    <property type="molecule type" value="Genomic_DNA"/>
</dbReference>
<dbReference type="Bgee" id="ENSLOCG00000004246">
    <property type="expression patterns" value="Expressed in brain and 7 other cell types or tissues"/>
</dbReference>
<dbReference type="OMA" id="DPRVYNS"/>
<dbReference type="FunCoup" id="W5M9M2">
    <property type="interactions" value="330"/>
</dbReference>
<dbReference type="Ensembl" id="ENSLOCT00000005089.1">
    <property type="protein sequence ID" value="ENSLOCP00000005081.1"/>
    <property type="gene ID" value="ENSLOCG00000004246.1"/>
</dbReference>
<feature type="region of interest" description="Disordered" evidence="1">
    <location>
        <begin position="413"/>
        <end position="563"/>
    </location>
</feature>
<reference evidence="3" key="1">
    <citation type="submission" date="2011-12" db="EMBL/GenBank/DDBJ databases">
        <title>The Draft Genome of Lepisosteus oculatus.</title>
        <authorList>
            <consortium name="The Broad Institute Genome Assembly &amp; Analysis Group"/>
            <consortium name="Computational R&amp;D Group"/>
            <consortium name="and Sequencing Platform"/>
            <person name="Di Palma F."/>
            <person name="Alfoldi J."/>
            <person name="Johnson J."/>
            <person name="Berlin A."/>
            <person name="Gnerre S."/>
            <person name="Jaffe D."/>
            <person name="MacCallum I."/>
            <person name="Young S."/>
            <person name="Walker B.J."/>
            <person name="Lander E.S."/>
            <person name="Lindblad-Toh K."/>
        </authorList>
    </citation>
    <scope>NUCLEOTIDE SEQUENCE [LARGE SCALE GENOMIC DNA]</scope>
</reference>
<accession>W5M9M2</accession>
<dbReference type="EMBL" id="AHAT01004361">
    <property type="status" value="NOT_ANNOTATED_CDS"/>
    <property type="molecule type" value="Genomic_DNA"/>
</dbReference>
<reference evidence="2" key="2">
    <citation type="submission" date="2025-08" db="UniProtKB">
        <authorList>
            <consortium name="Ensembl"/>
        </authorList>
    </citation>
    <scope>IDENTIFICATION</scope>
</reference>
<feature type="region of interest" description="Disordered" evidence="1">
    <location>
        <begin position="186"/>
        <end position="219"/>
    </location>
</feature>
<name>W5M9M2_LEPOC</name>
<dbReference type="eggNOG" id="ENOG502QUHG">
    <property type="taxonomic scope" value="Eukaryota"/>
</dbReference>
<evidence type="ECO:0000313" key="2">
    <source>
        <dbReference type="Ensembl" id="ENSLOCP00000005081.1"/>
    </source>
</evidence>
<dbReference type="PANTHER" id="PTHR32000:SF3">
    <property type="entry name" value="RIKEN CDNA A830018L16 GENE"/>
    <property type="match status" value="1"/>
</dbReference>
<proteinExistence type="predicted"/>
<sequence length="614" mass="68279">EMMTKLITETPDHPIPFLINHLQTKQGSPSKLQRTLSGSAALWADTGTTENKGTRRDFRSYEKPWQIHPKKPKKSKSDLAVSNISPPSPESKSLPRSIEHPSWDWRTRPESHDFDELNHILQESKKLGKALENLSRSIAVSDELDQDPLAFNCSLLRPRVIGEWVGREEHDADPLAAEMLQPPVPRTKTEQWESEDSSGPAGRIKWLKKKKGRAQGRDHHKKLIKKMLQKTSFYSTHPKNPSVTVEFVNYDQDCWLLTEDLDDLRMEGVTSLAPSGSKFSQGRSSYCPEPQARVTLNICSRCARLQGDSLLEARDEDLHTAQSPEQAVPEIVCPLPGAETLMEEDEEFESASQVTGPRQPVWDSELMSARGGTSPSQKQLRESFFSKELLCMEKHLAEVEKDIAKMAESTLLRSPNSPHSSLLLTPVLQGGLPSLPGPNSRPQSPGGFAGKSSPLSLQTNKPVSLATSRPQTPSNHNSRPQTPNSQSSRPRTPSGNRPVTPNSLMPRPVTPSNQGNKNENFGSQRSRPVTPTSQSGRPLLTPTGLTAGAITPENMGKAQSQRTNLPEDEFYQQLQAVRQPWLIPSDTDSDCVDQPDQDKCEFRPRSTIYSLNVF</sequence>
<dbReference type="Pfam" id="PF17824">
    <property type="entry name" value="DUF5586"/>
    <property type="match status" value="1"/>
</dbReference>
<dbReference type="PANTHER" id="PTHR32000">
    <property type="entry name" value="SIMILAR TO HYPOTHETICAL PROTEIN"/>
    <property type="match status" value="1"/>
</dbReference>
<dbReference type="EMBL" id="AHAT01004360">
    <property type="status" value="NOT_ANNOTATED_CDS"/>
    <property type="molecule type" value="Genomic_DNA"/>
</dbReference>
<evidence type="ECO:0000256" key="1">
    <source>
        <dbReference type="SAM" id="MobiDB-lite"/>
    </source>
</evidence>
<dbReference type="AlphaFoldDB" id="W5M9M2"/>
<dbReference type="HOGENOM" id="CLU_030572_1_0_1"/>
<protein>
    <submittedName>
        <fullName evidence="2">Chromosome 8 open reading frame 34</fullName>
    </submittedName>
</protein>
<dbReference type="Proteomes" id="UP000018468">
    <property type="component" value="Linkage group LG9"/>
</dbReference>
<evidence type="ECO:0000313" key="3">
    <source>
        <dbReference type="Proteomes" id="UP000018468"/>
    </source>
</evidence>
<feature type="compositionally biased region" description="Polar residues" evidence="1">
    <location>
        <begin position="510"/>
        <end position="536"/>
    </location>
</feature>